<dbReference type="PROSITE" id="PS01124">
    <property type="entry name" value="HTH_ARAC_FAMILY_2"/>
    <property type="match status" value="1"/>
</dbReference>
<accession>A0ABW3UHW4</accession>
<dbReference type="SUPFAM" id="SSF46689">
    <property type="entry name" value="Homeodomain-like"/>
    <property type="match status" value="1"/>
</dbReference>
<dbReference type="Proteomes" id="UP001597180">
    <property type="component" value="Unassembled WGS sequence"/>
</dbReference>
<evidence type="ECO:0000256" key="2">
    <source>
        <dbReference type="ARBA" id="ARBA00023125"/>
    </source>
</evidence>
<dbReference type="PROSITE" id="PS00041">
    <property type="entry name" value="HTH_ARAC_FAMILY_1"/>
    <property type="match status" value="1"/>
</dbReference>
<reference evidence="6" key="1">
    <citation type="journal article" date="2019" name="Int. J. Syst. Evol. Microbiol.">
        <title>The Global Catalogue of Microorganisms (GCM) 10K type strain sequencing project: providing services to taxonomists for standard genome sequencing and annotation.</title>
        <authorList>
            <consortium name="The Broad Institute Genomics Platform"/>
            <consortium name="The Broad Institute Genome Sequencing Center for Infectious Disease"/>
            <person name="Wu L."/>
            <person name="Ma J."/>
        </authorList>
    </citation>
    <scope>NUCLEOTIDE SEQUENCE [LARGE SCALE GENOMIC DNA]</scope>
    <source>
        <strain evidence="6">CCUG 53270</strain>
    </source>
</reference>
<dbReference type="InterPro" id="IPR037923">
    <property type="entry name" value="HTH-like"/>
</dbReference>
<evidence type="ECO:0000256" key="1">
    <source>
        <dbReference type="ARBA" id="ARBA00023015"/>
    </source>
</evidence>
<dbReference type="SMART" id="SM00342">
    <property type="entry name" value="HTH_ARAC"/>
    <property type="match status" value="1"/>
</dbReference>
<proteinExistence type="predicted"/>
<dbReference type="SUPFAM" id="SSF51215">
    <property type="entry name" value="Regulatory protein AraC"/>
    <property type="match status" value="1"/>
</dbReference>
<dbReference type="PANTHER" id="PTHR43280">
    <property type="entry name" value="ARAC-FAMILY TRANSCRIPTIONAL REGULATOR"/>
    <property type="match status" value="1"/>
</dbReference>
<dbReference type="InterPro" id="IPR018060">
    <property type="entry name" value="HTH_AraC"/>
</dbReference>
<evidence type="ECO:0000313" key="5">
    <source>
        <dbReference type="EMBL" id="MFD1219195.1"/>
    </source>
</evidence>
<dbReference type="EMBL" id="JBHTLU010000007">
    <property type="protein sequence ID" value="MFD1219195.1"/>
    <property type="molecule type" value="Genomic_DNA"/>
</dbReference>
<keyword evidence="6" id="KW-1185">Reference proteome</keyword>
<dbReference type="Gene3D" id="2.60.120.280">
    <property type="entry name" value="Regulatory protein AraC"/>
    <property type="match status" value="1"/>
</dbReference>
<keyword evidence="2" id="KW-0238">DNA-binding</keyword>
<dbReference type="Pfam" id="PF12833">
    <property type="entry name" value="HTH_18"/>
    <property type="match status" value="1"/>
</dbReference>
<evidence type="ECO:0000259" key="4">
    <source>
        <dbReference type="PROSITE" id="PS01124"/>
    </source>
</evidence>
<dbReference type="Gene3D" id="1.10.10.60">
    <property type="entry name" value="Homeodomain-like"/>
    <property type="match status" value="2"/>
</dbReference>
<sequence length="304" mass="35572">MKPQILHFIAPPIPYFLDFGSAFYKKGERHISRTNIGAFDLIVVKKGSLFIGEDTHTWQIQQHDALILRPDLHHYGSAPCEHETEIIWIHFYTHGAWEEYEDMNACLENQASLIENHKQSAFLNHAEVNSIFIPKYVKLTQKALGSIDYFFQLEHESRSIRNWRKQNAFQLFMQHISRELIATTDMTAFHLAEKVELFIRQNYTQKISNAMLQEHLNYHPNYLAKCMLKVFGMTPNDYLLQYRIEQAKKLLIQTNWSMARIAEESGFQHASYFSSCFSNKEGISPLNFRKNFTGQPVPGRPMHD</sequence>
<dbReference type="InterPro" id="IPR009057">
    <property type="entry name" value="Homeodomain-like_sf"/>
</dbReference>
<evidence type="ECO:0000256" key="3">
    <source>
        <dbReference type="ARBA" id="ARBA00023163"/>
    </source>
</evidence>
<protein>
    <submittedName>
        <fullName evidence="5">AraC family transcriptional regulator</fullName>
    </submittedName>
</protein>
<gene>
    <name evidence="5" type="ORF">ACFQ4B_03595</name>
</gene>
<dbReference type="RefSeq" id="WP_345591661.1">
    <property type="nucleotide sequence ID" value="NZ_BAABJG010000027.1"/>
</dbReference>
<comment type="caution">
    <text evidence="5">The sequence shown here is derived from an EMBL/GenBank/DDBJ whole genome shotgun (WGS) entry which is preliminary data.</text>
</comment>
<organism evidence="5 6">
    <name type="scientific">Paenibacillus vulneris</name>
    <dbReference type="NCBI Taxonomy" id="1133364"/>
    <lineage>
        <taxon>Bacteria</taxon>
        <taxon>Bacillati</taxon>
        <taxon>Bacillota</taxon>
        <taxon>Bacilli</taxon>
        <taxon>Bacillales</taxon>
        <taxon>Paenibacillaceae</taxon>
        <taxon>Paenibacillus</taxon>
    </lineage>
</organism>
<keyword evidence="1" id="KW-0805">Transcription regulation</keyword>
<feature type="domain" description="HTH araC/xylS-type" evidence="4">
    <location>
        <begin position="193"/>
        <end position="291"/>
    </location>
</feature>
<keyword evidence="3" id="KW-0804">Transcription</keyword>
<dbReference type="PANTHER" id="PTHR43280:SF27">
    <property type="entry name" value="TRANSCRIPTIONAL REGULATOR MTLR"/>
    <property type="match status" value="1"/>
</dbReference>
<dbReference type="InterPro" id="IPR018062">
    <property type="entry name" value="HTH_AraC-typ_CS"/>
</dbReference>
<evidence type="ECO:0000313" key="6">
    <source>
        <dbReference type="Proteomes" id="UP001597180"/>
    </source>
</evidence>
<name>A0ABW3UHW4_9BACL</name>